<feature type="repeat" description="Pumilio" evidence="2">
    <location>
        <begin position="690"/>
        <end position="725"/>
    </location>
</feature>
<dbReference type="STRING" id="133381.A0A2T9ZE94"/>
<dbReference type="InterPro" id="IPR033712">
    <property type="entry name" value="Pumilio_RNA-bd"/>
</dbReference>
<dbReference type="PROSITE" id="PS50303">
    <property type="entry name" value="PUM_HD"/>
    <property type="match status" value="1"/>
</dbReference>
<dbReference type="CDD" id="cd07920">
    <property type="entry name" value="Pumilio"/>
    <property type="match status" value="1"/>
</dbReference>
<comment type="caution">
    <text evidence="4">The sequence shown here is derived from an EMBL/GenBank/DDBJ whole genome shotgun (WGS) entry which is preliminary data.</text>
</comment>
<sequence length="961" mass="110650">MSFGFMNAKISKTNTEIPQPGTRFRINTFLDSYTDNYICEPETRPIPGSYSQFPIKNKEVIYKERYSGTKYEGMKANNSSLNELNQIDDSRTKLEVNNAKNRFANAYPLNLQDTIHSNGVRRSDSKLDPSVYNDTYTYSDPNISKPAELQNEISSNKNKIYNSAQYRYDKPKIYANNVENSLKSAYLDEYIRRKEFYKENRINNATKSSNQSISSINSVKLPSGLLEDEEVLKINPFMNHNVRVFDESASKTFSKFFKESDTEKDLYEKSDLFFEETKVDISRGGLTSFMNYGSKAIDDINSVSNLSNLKITESAYPNKTYKVTHEGYKDYTNSTQGSGLDLRNSTNKNPNRLDIYADMYYNRLNNSDSVIFNPMAKLINAENSFASKEKIPFVFGYNGTGSEYKCYDSPSFQSMKYGRNLSSQLIRNEINHEDEYLSPNPFQNTTNASSNINTVEGFSRKDINSYNLYAGIVHRPSENAFLSPTNIKLKHKSEIDANLYANASVKDFSGQISTLSKDQYGCRFLQKKIAQGNLDDMNLIFKEILPNFEDLMKDSFGNYLCQKFFEYCTNDQQNMVIDRISDKFVEIALNMHGTRAAQKLVEYLPRSDKEHIEKIKTSVKDSVILLIKDLNGNHVIQKFLANFQSQEIQFIYDSVARHCVETATHRHGCCVFQRCIDRASKHQLEQLVDQIIKNALSLVKDPFGNYVVQYVLDLNKQDFNERVISQFVDSVCELSMQKFSSNVIEKCIRISKKEIRGKLIDTILYPHKLNLLIRDSYGNYVVQTILDHIDPKKKPELISILRPLLSSIRQTPHGKRIFSKIYREGTSNMSLLEKEQFGLNSEMSNDSVNSSAEYAKLSTENFQVNHSKQFTNTKGFEYQNSNFSNYSDADRSYGRAEIQNISSERILRKQSFSNIALPERNFFVQVKASEDTVPNENKVKEETRSNINDKMNTRIFQYQNK</sequence>
<dbReference type="AlphaFoldDB" id="A0A2T9ZE94"/>
<dbReference type="SUPFAM" id="SSF48371">
    <property type="entry name" value="ARM repeat"/>
    <property type="match status" value="1"/>
</dbReference>
<evidence type="ECO:0000313" key="4">
    <source>
        <dbReference type="EMBL" id="PVV02934.1"/>
    </source>
</evidence>
<evidence type="ECO:0000256" key="2">
    <source>
        <dbReference type="PROSITE-ProRule" id="PRU00317"/>
    </source>
</evidence>
<organism evidence="4 5">
    <name type="scientific">Smittium megazygosporum</name>
    <dbReference type="NCBI Taxonomy" id="133381"/>
    <lineage>
        <taxon>Eukaryota</taxon>
        <taxon>Fungi</taxon>
        <taxon>Fungi incertae sedis</taxon>
        <taxon>Zoopagomycota</taxon>
        <taxon>Kickxellomycotina</taxon>
        <taxon>Harpellomycetes</taxon>
        <taxon>Harpellales</taxon>
        <taxon>Legeriomycetaceae</taxon>
        <taxon>Smittium</taxon>
    </lineage>
</organism>
<dbReference type="OrthoDB" id="668540at2759"/>
<feature type="repeat" description="Pumilio" evidence="2">
    <location>
        <begin position="654"/>
        <end position="689"/>
    </location>
</feature>
<dbReference type="InterPro" id="IPR011989">
    <property type="entry name" value="ARM-like"/>
</dbReference>
<dbReference type="PANTHER" id="PTHR12537">
    <property type="entry name" value="RNA BINDING PROTEIN PUMILIO-RELATED"/>
    <property type="match status" value="1"/>
</dbReference>
<proteinExistence type="predicted"/>
<protein>
    <recommendedName>
        <fullName evidence="3">PUM-HD domain-containing protein</fullName>
    </recommendedName>
</protein>
<dbReference type="GO" id="GO:0010608">
    <property type="term" value="P:post-transcriptional regulation of gene expression"/>
    <property type="evidence" value="ECO:0007669"/>
    <property type="project" value="TreeGrafter"/>
</dbReference>
<dbReference type="PANTHER" id="PTHR12537:SF13">
    <property type="entry name" value="PUMILIO HOMOLOGY DOMAIN FAMILY MEMBER 4"/>
    <property type="match status" value="1"/>
</dbReference>
<feature type="repeat" description="Pumilio" evidence="2">
    <location>
        <begin position="762"/>
        <end position="799"/>
    </location>
</feature>
<dbReference type="EMBL" id="MBFS01000298">
    <property type="protein sequence ID" value="PVV02934.1"/>
    <property type="molecule type" value="Genomic_DNA"/>
</dbReference>
<feature type="repeat" description="Pumilio" evidence="2">
    <location>
        <begin position="543"/>
        <end position="578"/>
    </location>
</feature>
<keyword evidence="1" id="KW-0677">Repeat</keyword>
<dbReference type="InterPro" id="IPR001313">
    <property type="entry name" value="Pumilio_RNA-bd_rpt"/>
</dbReference>
<dbReference type="InterPro" id="IPR016024">
    <property type="entry name" value="ARM-type_fold"/>
</dbReference>
<dbReference type="GO" id="GO:0005737">
    <property type="term" value="C:cytoplasm"/>
    <property type="evidence" value="ECO:0007669"/>
    <property type="project" value="TreeGrafter"/>
</dbReference>
<feature type="repeat" description="Pumilio" evidence="2">
    <location>
        <begin position="618"/>
        <end position="653"/>
    </location>
</feature>
<evidence type="ECO:0000313" key="5">
    <source>
        <dbReference type="Proteomes" id="UP000245609"/>
    </source>
</evidence>
<dbReference type="InterPro" id="IPR033133">
    <property type="entry name" value="PUM-HD"/>
</dbReference>
<feature type="domain" description="PUM-HD" evidence="3">
    <location>
        <begin position="484"/>
        <end position="825"/>
    </location>
</feature>
<dbReference type="Proteomes" id="UP000245609">
    <property type="component" value="Unassembled WGS sequence"/>
</dbReference>
<gene>
    <name evidence="4" type="ORF">BB560_002602</name>
</gene>
<evidence type="ECO:0000256" key="1">
    <source>
        <dbReference type="ARBA" id="ARBA00022737"/>
    </source>
</evidence>
<accession>A0A2T9ZE94</accession>
<dbReference type="PROSITE" id="PS50302">
    <property type="entry name" value="PUM"/>
    <property type="match status" value="8"/>
</dbReference>
<reference evidence="4 5" key="1">
    <citation type="journal article" date="2018" name="MBio">
        <title>Comparative Genomics Reveals the Core Gene Toolbox for the Fungus-Insect Symbiosis.</title>
        <authorList>
            <person name="Wang Y."/>
            <person name="Stata M."/>
            <person name="Wang W."/>
            <person name="Stajich J.E."/>
            <person name="White M.M."/>
            <person name="Moncalvo J.M."/>
        </authorList>
    </citation>
    <scope>NUCLEOTIDE SEQUENCE [LARGE SCALE GENOMIC DNA]</scope>
    <source>
        <strain evidence="4 5">SC-DP-2</strain>
    </source>
</reference>
<dbReference type="SMART" id="SM00025">
    <property type="entry name" value="Pumilio"/>
    <property type="match status" value="8"/>
</dbReference>
<dbReference type="GO" id="GO:0003729">
    <property type="term" value="F:mRNA binding"/>
    <property type="evidence" value="ECO:0007669"/>
    <property type="project" value="TreeGrafter"/>
</dbReference>
<feature type="repeat" description="Pumilio" evidence="2">
    <location>
        <begin position="726"/>
        <end position="761"/>
    </location>
</feature>
<dbReference type="FunFam" id="1.25.10.10:FF:000237">
    <property type="entry name" value="Pumilio homolog 9"/>
    <property type="match status" value="1"/>
</dbReference>
<name>A0A2T9ZE94_9FUNG</name>
<dbReference type="Pfam" id="PF00806">
    <property type="entry name" value="PUF"/>
    <property type="match status" value="8"/>
</dbReference>
<keyword evidence="5" id="KW-1185">Reference proteome</keyword>
<feature type="repeat" description="Pumilio" evidence="2">
    <location>
        <begin position="579"/>
        <end position="614"/>
    </location>
</feature>
<dbReference type="Gene3D" id="1.25.10.10">
    <property type="entry name" value="Leucine-rich Repeat Variant"/>
    <property type="match status" value="1"/>
</dbReference>
<evidence type="ECO:0000259" key="3">
    <source>
        <dbReference type="PROSITE" id="PS50303"/>
    </source>
</evidence>
<feature type="repeat" description="Pumilio" evidence="2">
    <location>
        <begin position="507"/>
        <end position="542"/>
    </location>
</feature>